<sequence length="293" mass="32543">MKKSLGSKMLPYLFILPTLVLMVIFSYYAIINAIYTSFTDSVYGTTSAFVGLENYARAFQDKIFLTSFINQLLLTAAAVFNSVFFPLLASELLFFVKHSKLANIIKTLFVVPMMVPTIITIFIWKYLYNPNFGINTILRRMGLKSLAHNWLNDETTALLCIILIGFPFISCMYFLIMHNGLNMISGELYEAALVDGATPMQVVRFIHVPNLKPYINTIVTLSLINSLSGFGLVAATTNGSPGYSTMIPALYMYKIAFGDGKFGYASACGCVLFIVIIILTLASRKFFGNKEGA</sequence>
<feature type="transmembrane region" description="Helical" evidence="7">
    <location>
        <begin position="72"/>
        <end position="96"/>
    </location>
</feature>
<evidence type="ECO:0000256" key="3">
    <source>
        <dbReference type="ARBA" id="ARBA00022475"/>
    </source>
</evidence>
<evidence type="ECO:0000256" key="1">
    <source>
        <dbReference type="ARBA" id="ARBA00004651"/>
    </source>
</evidence>
<keyword evidence="3" id="KW-1003">Cell membrane</keyword>
<dbReference type="EMBL" id="QGGY01000001">
    <property type="protein sequence ID" value="PWJ78818.1"/>
    <property type="molecule type" value="Genomic_DNA"/>
</dbReference>
<reference evidence="9 10" key="1">
    <citation type="submission" date="2018-05" db="EMBL/GenBank/DDBJ databases">
        <authorList>
            <person name="Goeker M."/>
            <person name="Huntemann M."/>
            <person name="Clum A."/>
            <person name="Pillay M."/>
            <person name="Palaniappan K."/>
            <person name="Varghese N."/>
            <person name="Mikhailova N."/>
            <person name="Stamatis D."/>
            <person name="Reddy T."/>
            <person name="Daum C."/>
            <person name="Shapiro N."/>
            <person name="Ivanova N."/>
            <person name="Kyrpides N."/>
            <person name="Woyke T."/>
        </authorList>
    </citation>
    <scope>NUCLEOTIDE SEQUENCE [LARGE SCALE GENOMIC DNA]</scope>
    <source>
        <strain evidence="9 10">DSM 26524</strain>
    </source>
</reference>
<evidence type="ECO:0000256" key="7">
    <source>
        <dbReference type="RuleBase" id="RU363032"/>
    </source>
</evidence>
<comment type="caution">
    <text evidence="9">The sequence shown here is derived from an EMBL/GenBank/DDBJ whole genome shotgun (WGS) entry which is preliminary data.</text>
</comment>
<comment type="subcellular location">
    <subcellularLocation>
        <location evidence="1 7">Cell membrane</location>
        <topology evidence="1 7">Multi-pass membrane protein</topology>
    </subcellularLocation>
</comment>
<keyword evidence="5 7" id="KW-1133">Transmembrane helix</keyword>
<feature type="transmembrane region" description="Helical" evidence="7">
    <location>
        <begin position="214"/>
        <end position="235"/>
    </location>
</feature>
<dbReference type="GO" id="GO:0055085">
    <property type="term" value="P:transmembrane transport"/>
    <property type="evidence" value="ECO:0007669"/>
    <property type="project" value="InterPro"/>
</dbReference>
<dbReference type="SUPFAM" id="SSF161098">
    <property type="entry name" value="MetI-like"/>
    <property type="match status" value="1"/>
</dbReference>
<dbReference type="PANTHER" id="PTHR30193">
    <property type="entry name" value="ABC TRANSPORTER PERMEASE PROTEIN"/>
    <property type="match status" value="1"/>
</dbReference>
<dbReference type="Pfam" id="PF00528">
    <property type="entry name" value="BPD_transp_1"/>
    <property type="match status" value="1"/>
</dbReference>
<keyword evidence="4 7" id="KW-0812">Transmembrane</keyword>
<feature type="transmembrane region" description="Helical" evidence="7">
    <location>
        <begin position="12"/>
        <end position="35"/>
    </location>
</feature>
<keyword evidence="10" id="KW-1185">Reference proteome</keyword>
<dbReference type="GO" id="GO:0005886">
    <property type="term" value="C:plasma membrane"/>
    <property type="evidence" value="ECO:0007669"/>
    <property type="project" value="UniProtKB-SubCell"/>
</dbReference>
<feature type="transmembrane region" description="Helical" evidence="7">
    <location>
        <begin position="262"/>
        <end position="282"/>
    </location>
</feature>
<dbReference type="PANTHER" id="PTHR30193:SF37">
    <property type="entry name" value="INNER MEMBRANE ABC TRANSPORTER PERMEASE PROTEIN YCJO"/>
    <property type="match status" value="1"/>
</dbReference>
<gene>
    <name evidence="9" type="ORF">C7383_101187</name>
</gene>
<evidence type="ECO:0000259" key="8">
    <source>
        <dbReference type="PROSITE" id="PS50928"/>
    </source>
</evidence>
<evidence type="ECO:0000313" key="10">
    <source>
        <dbReference type="Proteomes" id="UP000245412"/>
    </source>
</evidence>
<dbReference type="RefSeq" id="WP_109624262.1">
    <property type="nucleotide sequence ID" value="NZ_CABJAT010000001.1"/>
</dbReference>
<protein>
    <submittedName>
        <fullName evidence="9">Raffinose/stachyose/melibiose transport system permease protein</fullName>
    </submittedName>
</protein>
<proteinExistence type="inferred from homology"/>
<feature type="transmembrane region" description="Helical" evidence="7">
    <location>
        <begin position="108"/>
        <end position="128"/>
    </location>
</feature>
<dbReference type="InterPro" id="IPR051393">
    <property type="entry name" value="ABC_transporter_permease"/>
</dbReference>
<organism evidence="9 10">
    <name type="scientific">Murimonas intestini</name>
    <dbReference type="NCBI Taxonomy" id="1337051"/>
    <lineage>
        <taxon>Bacteria</taxon>
        <taxon>Bacillati</taxon>
        <taxon>Bacillota</taxon>
        <taxon>Clostridia</taxon>
        <taxon>Lachnospirales</taxon>
        <taxon>Lachnospiraceae</taxon>
        <taxon>Murimonas</taxon>
    </lineage>
</organism>
<dbReference type="Proteomes" id="UP000245412">
    <property type="component" value="Unassembled WGS sequence"/>
</dbReference>
<accession>A0AB73T9B4</accession>
<keyword evidence="6 7" id="KW-0472">Membrane</keyword>
<evidence type="ECO:0000313" key="9">
    <source>
        <dbReference type="EMBL" id="PWJ78818.1"/>
    </source>
</evidence>
<evidence type="ECO:0000256" key="5">
    <source>
        <dbReference type="ARBA" id="ARBA00022989"/>
    </source>
</evidence>
<dbReference type="PROSITE" id="PS50928">
    <property type="entry name" value="ABC_TM1"/>
    <property type="match status" value="1"/>
</dbReference>
<dbReference type="CDD" id="cd06261">
    <property type="entry name" value="TM_PBP2"/>
    <property type="match status" value="1"/>
</dbReference>
<dbReference type="Gene3D" id="1.10.3720.10">
    <property type="entry name" value="MetI-like"/>
    <property type="match status" value="1"/>
</dbReference>
<dbReference type="SUPFAM" id="SSF160964">
    <property type="entry name" value="MalF N-terminal region-like"/>
    <property type="match status" value="1"/>
</dbReference>
<dbReference type="AlphaFoldDB" id="A0AB73T9B4"/>
<dbReference type="InterPro" id="IPR035906">
    <property type="entry name" value="MetI-like_sf"/>
</dbReference>
<feature type="transmembrane region" description="Helical" evidence="7">
    <location>
        <begin position="156"/>
        <end position="176"/>
    </location>
</feature>
<evidence type="ECO:0000256" key="4">
    <source>
        <dbReference type="ARBA" id="ARBA00022692"/>
    </source>
</evidence>
<keyword evidence="2 7" id="KW-0813">Transport</keyword>
<evidence type="ECO:0000256" key="2">
    <source>
        <dbReference type="ARBA" id="ARBA00022448"/>
    </source>
</evidence>
<evidence type="ECO:0000256" key="6">
    <source>
        <dbReference type="ARBA" id="ARBA00023136"/>
    </source>
</evidence>
<dbReference type="InterPro" id="IPR000515">
    <property type="entry name" value="MetI-like"/>
</dbReference>
<feature type="domain" description="ABC transmembrane type-1" evidence="8">
    <location>
        <begin position="68"/>
        <end position="283"/>
    </location>
</feature>
<name>A0AB73T9B4_9FIRM</name>
<comment type="similarity">
    <text evidence="7">Belongs to the binding-protein-dependent transport system permease family.</text>
</comment>